<evidence type="ECO:0000256" key="5">
    <source>
        <dbReference type="ARBA" id="ARBA00022741"/>
    </source>
</evidence>
<evidence type="ECO:0000259" key="13">
    <source>
        <dbReference type="PROSITE" id="PS50109"/>
    </source>
</evidence>
<dbReference type="EMBL" id="VRLW01000001">
    <property type="protein sequence ID" value="KAA1262207.1"/>
    <property type="molecule type" value="Genomic_DNA"/>
</dbReference>
<dbReference type="PANTHER" id="PTHR45339:SF5">
    <property type="entry name" value="HISTIDINE KINASE"/>
    <property type="match status" value="1"/>
</dbReference>
<dbReference type="CDD" id="cd00156">
    <property type="entry name" value="REC"/>
    <property type="match status" value="1"/>
</dbReference>
<dbReference type="InterPro" id="IPR001789">
    <property type="entry name" value="Sig_transdc_resp-reg_receiver"/>
</dbReference>
<evidence type="ECO:0000256" key="6">
    <source>
        <dbReference type="ARBA" id="ARBA00022777"/>
    </source>
</evidence>
<feature type="modified residue" description="4-aspartylphosphate" evidence="11">
    <location>
        <position position="511"/>
    </location>
</feature>
<evidence type="ECO:0000256" key="9">
    <source>
        <dbReference type="ARBA" id="ARBA00064003"/>
    </source>
</evidence>
<dbReference type="FunFam" id="3.30.565.10:FF:000010">
    <property type="entry name" value="Sensor histidine kinase RcsC"/>
    <property type="match status" value="1"/>
</dbReference>
<keyword evidence="7" id="KW-0067">ATP-binding</keyword>
<keyword evidence="12" id="KW-0472">Membrane</keyword>
<dbReference type="GO" id="GO:0000155">
    <property type="term" value="F:phosphorelay sensor kinase activity"/>
    <property type="evidence" value="ECO:0007669"/>
    <property type="project" value="InterPro"/>
</dbReference>
<dbReference type="InterPro" id="IPR004358">
    <property type="entry name" value="Sig_transdc_His_kin-like_C"/>
</dbReference>
<keyword evidence="6 15" id="KW-0418">Kinase</keyword>
<protein>
    <recommendedName>
        <fullName evidence="10">Sensory/regulatory protein RpfC</fullName>
        <ecNumber evidence="2">2.7.13.3</ecNumber>
    </recommendedName>
</protein>
<dbReference type="SMART" id="SM00388">
    <property type="entry name" value="HisKA"/>
    <property type="match status" value="1"/>
</dbReference>
<keyword evidence="16" id="KW-1185">Reference proteome</keyword>
<dbReference type="PROSITE" id="PS50110">
    <property type="entry name" value="RESPONSE_REGULATORY"/>
    <property type="match status" value="2"/>
</dbReference>
<proteinExistence type="predicted"/>
<dbReference type="EC" id="2.7.13.3" evidence="2"/>
<keyword evidence="5" id="KW-0547">Nucleotide-binding</keyword>
<keyword evidence="4 15" id="KW-0808">Transferase</keyword>
<dbReference type="Pfam" id="PF02518">
    <property type="entry name" value="HATPase_c"/>
    <property type="match status" value="1"/>
</dbReference>
<dbReference type="InterPro" id="IPR005467">
    <property type="entry name" value="His_kinase_dom"/>
</dbReference>
<evidence type="ECO:0000256" key="4">
    <source>
        <dbReference type="ARBA" id="ARBA00022679"/>
    </source>
</evidence>
<organism evidence="15 16">
    <name type="scientific">Rubripirellula obstinata</name>
    <dbReference type="NCBI Taxonomy" id="406547"/>
    <lineage>
        <taxon>Bacteria</taxon>
        <taxon>Pseudomonadati</taxon>
        <taxon>Planctomycetota</taxon>
        <taxon>Planctomycetia</taxon>
        <taxon>Pirellulales</taxon>
        <taxon>Pirellulaceae</taxon>
        <taxon>Rubripirellula</taxon>
    </lineage>
</organism>
<dbReference type="RefSeq" id="WP_235033454.1">
    <property type="nucleotide sequence ID" value="NZ_LWSK01000069.1"/>
</dbReference>
<dbReference type="PROSITE" id="PS50109">
    <property type="entry name" value="HIS_KIN"/>
    <property type="match status" value="1"/>
</dbReference>
<evidence type="ECO:0000256" key="12">
    <source>
        <dbReference type="SAM" id="Phobius"/>
    </source>
</evidence>
<dbReference type="InterPro" id="IPR003661">
    <property type="entry name" value="HisK_dim/P_dom"/>
</dbReference>
<dbReference type="PANTHER" id="PTHR45339">
    <property type="entry name" value="HYBRID SIGNAL TRANSDUCTION HISTIDINE KINASE J"/>
    <property type="match status" value="1"/>
</dbReference>
<evidence type="ECO:0000256" key="10">
    <source>
        <dbReference type="ARBA" id="ARBA00068150"/>
    </source>
</evidence>
<dbReference type="SMART" id="SM00448">
    <property type="entry name" value="REC"/>
    <property type="match status" value="2"/>
</dbReference>
<evidence type="ECO:0000256" key="3">
    <source>
        <dbReference type="ARBA" id="ARBA00022553"/>
    </source>
</evidence>
<comment type="subunit">
    <text evidence="9">At low DSF concentrations, interacts with RpfF.</text>
</comment>
<dbReference type="InterPro" id="IPR003594">
    <property type="entry name" value="HATPase_dom"/>
</dbReference>
<dbReference type="CDD" id="cd16922">
    <property type="entry name" value="HATPase_EvgS-ArcB-TorS-like"/>
    <property type="match status" value="1"/>
</dbReference>
<dbReference type="GO" id="GO:0005524">
    <property type="term" value="F:ATP binding"/>
    <property type="evidence" value="ECO:0007669"/>
    <property type="project" value="UniProtKB-KW"/>
</dbReference>
<feature type="domain" description="Response regulatory" evidence="14">
    <location>
        <begin position="457"/>
        <end position="580"/>
    </location>
</feature>
<gene>
    <name evidence="15" type="primary">barA_5</name>
    <name evidence="15" type="ORF">LF1_47690</name>
</gene>
<dbReference type="SMART" id="SM00387">
    <property type="entry name" value="HATPase_c"/>
    <property type="match status" value="1"/>
</dbReference>
<evidence type="ECO:0000256" key="8">
    <source>
        <dbReference type="ARBA" id="ARBA00023012"/>
    </source>
</evidence>
<dbReference type="InterPro" id="IPR036890">
    <property type="entry name" value="HATPase_C_sf"/>
</dbReference>
<evidence type="ECO:0000256" key="1">
    <source>
        <dbReference type="ARBA" id="ARBA00000085"/>
    </source>
</evidence>
<feature type="domain" description="Histidine kinase" evidence="13">
    <location>
        <begin position="219"/>
        <end position="440"/>
    </location>
</feature>
<dbReference type="AlphaFoldDB" id="A0A5B1CLY5"/>
<feature type="domain" description="Response regulatory" evidence="14">
    <location>
        <begin position="603"/>
        <end position="730"/>
    </location>
</feature>
<keyword evidence="12" id="KW-1133">Transmembrane helix</keyword>
<dbReference type="InterPro" id="IPR011006">
    <property type="entry name" value="CheY-like_superfamily"/>
</dbReference>
<dbReference type="Pfam" id="PF00072">
    <property type="entry name" value="Response_reg"/>
    <property type="match status" value="2"/>
</dbReference>
<evidence type="ECO:0000259" key="14">
    <source>
        <dbReference type="PROSITE" id="PS50110"/>
    </source>
</evidence>
<dbReference type="SUPFAM" id="SSF52172">
    <property type="entry name" value="CheY-like"/>
    <property type="match status" value="2"/>
</dbReference>
<feature type="transmembrane region" description="Helical" evidence="12">
    <location>
        <begin position="162"/>
        <end position="188"/>
    </location>
</feature>
<evidence type="ECO:0000256" key="11">
    <source>
        <dbReference type="PROSITE-ProRule" id="PRU00169"/>
    </source>
</evidence>
<keyword evidence="8" id="KW-0902">Two-component regulatory system</keyword>
<dbReference type="FunFam" id="1.10.287.130:FF:000002">
    <property type="entry name" value="Two-component osmosensing histidine kinase"/>
    <property type="match status" value="1"/>
</dbReference>
<dbReference type="SUPFAM" id="SSF47384">
    <property type="entry name" value="Homodimeric domain of signal transducing histidine kinase"/>
    <property type="match status" value="1"/>
</dbReference>
<feature type="transmembrane region" description="Helical" evidence="12">
    <location>
        <begin position="23"/>
        <end position="47"/>
    </location>
</feature>
<dbReference type="Gene3D" id="3.30.565.10">
    <property type="entry name" value="Histidine kinase-like ATPase, C-terminal domain"/>
    <property type="match status" value="1"/>
</dbReference>
<comment type="caution">
    <text evidence="15">The sequence shown here is derived from an EMBL/GenBank/DDBJ whole genome shotgun (WGS) entry which is preliminary data.</text>
</comment>
<dbReference type="Gene3D" id="1.10.287.130">
    <property type="match status" value="1"/>
</dbReference>
<evidence type="ECO:0000256" key="7">
    <source>
        <dbReference type="ARBA" id="ARBA00022840"/>
    </source>
</evidence>
<name>A0A5B1CLY5_9BACT</name>
<dbReference type="Gene3D" id="3.40.50.2300">
    <property type="match status" value="2"/>
</dbReference>
<keyword evidence="12" id="KW-0812">Transmembrane</keyword>
<evidence type="ECO:0000313" key="15">
    <source>
        <dbReference type="EMBL" id="KAA1262207.1"/>
    </source>
</evidence>
<feature type="modified residue" description="4-aspartylphosphate" evidence="11">
    <location>
        <position position="661"/>
    </location>
</feature>
<reference evidence="15 16" key="1">
    <citation type="submission" date="2019-08" db="EMBL/GenBank/DDBJ databases">
        <title>Deep-cultivation of Planctomycetes and their phenomic and genomic characterization uncovers novel biology.</title>
        <authorList>
            <person name="Wiegand S."/>
            <person name="Jogler M."/>
            <person name="Boedeker C."/>
            <person name="Pinto D."/>
            <person name="Vollmers J."/>
            <person name="Rivas-Marin E."/>
            <person name="Kohn T."/>
            <person name="Peeters S.H."/>
            <person name="Heuer A."/>
            <person name="Rast P."/>
            <person name="Oberbeckmann S."/>
            <person name="Bunk B."/>
            <person name="Jeske O."/>
            <person name="Meyerdierks A."/>
            <person name="Storesund J.E."/>
            <person name="Kallscheuer N."/>
            <person name="Luecker S."/>
            <person name="Lage O.M."/>
            <person name="Pohl T."/>
            <person name="Merkel B.J."/>
            <person name="Hornburger P."/>
            <person name="Mueller R.-W."/>
            <person name="Bruemmer F."/>
            <person name="Labrenz M."/>
            <person name="Spormann A.M."/>
            <person name="Op Den Camp H."/>
            <person name="Overmann J."/>
            <person name="Amann R."/>
            <person name="Jetten M.S.M."/>
            <person name="Mascher T."/>
            <person name="Medema M.H."/>
            <person name="Devos D.P."/>
            <person name="Kaster A.-K."/>
            <person name="Ovreas L."/>
            <person name="Rohde M."/>
            <person name="Galperin M.Y."/>
            <person name="Jogler C."/>
        </authorList>
    </citation>
    <scope>NUCLEOTIDE SEQUENCE [LARGE SCALE GENOMIC DNA]</scope>
    <source>
        <strain evidence="15 16">LF1</strain>
    </source>
</reference>
<dbReference type="Pfam" id="PF00512">
    <property type="entry name" value="HisKA"/>
    <property type="match status" value="1"/>
</dbReference>
<sequence>MVDHQTESKHHNSVDERGITLRYVIALVTTILITLGVFGAVAGLFTVSKFDEKIREQVDRSAASIATSIATPLWNIDEGTIGDLLGVSLTNEEIQYAEVTDGSEILAMRRQPGSPDWNLFDYSRSSLHAIATSNVEYEGQVIGQVSLVMSRRAVTDEIRRDLLFAITLGLVMSLAVSGTSILITRLFVFKPLRRLKNVALREEERAEAANQAKSEFLASMSHEIRTPMNGIIGMTELLLDTDLTHEQRDHQNIVKQSAEALMQILNDILDFSKIEAEKLELETIDFSLRETLGDTLLTIANRSSEKGLELASRIPADVPDALVGDPTRLRQIVMNLTGNAIKFTDEGEVVVDVSVQSRSDTDLTLCFAVRDTGIGIPKEKQDAVFGRYSQADSTTTRQFGGTGLGLTISRRLTELMGGKIWLESEVGKGSVFRFTAHFGIADSAGSTNVLPSLSGQRVLIVDDNATSRQVLCDMLRSWGLTAATVADANAALTELQQSKQAGNPYDIVLVDVVMPEIDGLSFTEKLRQHSDPAVSCTKVVLMTSASQRFDSGRARELDVVRCIPKPVKDSTLLQAINMATGNAEVALTAAAVSPIQASGLPAHILLVEDGLVNQKVATRLLEKQGHSVVVASDGQQAIESLFPPGSSVETEQTMFDLVLMDVQMPVMNGLDATREIRLIEQNRGGHIPVLAMTANAMKGDREACLDAGMDDYVSKPIKSEELFAKVQRYAHHENGA</sequence>
<evidence type="ECO:0000256" key="2">
    <source>
        <dbReference type="ARBA" id="ARBA00012438"/>
    </source>
</evidence>
<dbReference type="InterPro" id="IPR036097">
    <property type="entry name" value="HisK_dim/P_sf"/>
</dbReference>
<dbReference type="CDD" id="cd17546">
    <property type="entry name" value="REC_hyHK_CKI1_RcsC-like"/>
    <property type="match status" value="1"/>
</dbReference>
<keyword evidence="3 11" id="KW-0597">Phosphoprotein</keyword>
<dbReference type="CDD" id="cd00082">
    <property type="entry name" value="HisKA"/>
    <property type="match status" value="1"/>
</dbReference>
<dbReference type="Proteomes" id="UP000322699">
    <property type="component" value="Unassembled WGS sequence"/>
</dbReference>
<comment type="catalytic activity">
    <reaction evidence="1">
        <text>ATP + protein L-histidine = ADP + protein N-phospho-L-histidine.</text>
        <dbReference type="EC" id="2.7.13.3"/>
    </reaction>
</comment>
<dbReference type="PRINTS" id="PR00344">
    <property type="entry name" value="BCTRLSENSOR"/>
</dbReference>
<accession>A0A5B1CLY5</accession>
<evidence type="ECO:0000313" key="16">
    <source>
        <dbReference type="Proteomes" id="UP000322699"/>
    </source>
</evidence>
<dbReference type="SUPFAM" id="SSF55874">
    <property type="entry name" value="ATPase domain of HSP90 chaperone/DNA topoisomerase II/histidine kinase"/>
    <property type="match status" value="1"/>
</dbReference>